<organism evidence="2 3">
    <name type="scientific">Marasmiellus scandens</name>
    <dbReference type="NCBI Taxonomy" id="2682957"/>
    <lineage>
        <taxon>Eukaryota</taxon>
        <taxon>Fungi</taxon>
        <taxon>Dikarya</taxon>
        <taxon>Basidiomycota</taxon>
        <taxon>Agaricomycotina</taxon>
        <taxon>Agaricomycetes</taxon>
        <taxon>Agaricomycetidae</taxon>
        <taxon>Agaricales</taxon>
        <taxon>Marasmiineae</taxon>
        <taxon>Omphalotaceae</taxon>
        <taxon>Marasmiellus</taxon>
    </lineage>
</organism>
<name>A0ABR1K4S4_9AGAR</name>
<reference evidence="2 3" key="1">
    <citation type="submission" date="2024-01" db="EMBL/GenBank/DDBJ databases">
        <title>A draft genome for the cacao thread blight pathogen Marasmiellus scandens.</title>
        <authorList>
            <person name="Baruah I.K."/>
            <person name="Leung J."/>
            <person name="Bukari Y."/>
            <person name="Amoako-Attah I."/>
            <person name="Meinhardt L.W."/>
            <person name="Bailey B.A."/>
            <person name="Cohen S.P."/>
        </authorList>
    </citation>
    <scope>NUCLEOTIDE SEQUENCE [LARGE SCALE GENOMIC DNA]</scope>
    <source>
        <strain evidence="2 3">GH-19</strain>
    </source>
</reference>
<protein>
    <recommendedName>
        <fullName evidence="4">HNH nuclease domain-containing protein</fullName>
    </recommendedName>
</protein>
<keyword evidence="3" id="KW-1185">Reference proteome</keyword>
<evidence type="ECO:0000313" key="3">
    <source>
        <dbReference type="Proteomes" id="UP001498398"/>
    </source>
</evidence>
<accession>A0ABR1K4S4</accession>
<evidence type="ECO:0000313" key="2">
    <source>
        <dbReference type="EMBL" id="KAK7472197.1"/>
    </source>
</evidence>
<dbReference type="Proteomes" id="UP001498398">
    <property type="component" value="Unassembled WGS sequence"/>
</dbReference>
<gene>
    <name evidence="2" type="ORF">VKT23_000319</name>
</gene>
<feature type="compositionally biased region" description="Polar residues" evidence="1">
    <location>
        <begin position="401"/>
        <end position="415"/>
    </location>
</feature>
<dbReference type="EMBL" id="JBANRG010000001">
    <property type="protein sequence ID" value="KAK7472197.1"/>
    <property type="molecule type" value="Genomic_DNA"/>
</dbReference>
<sequence>MSTNLKVTADSLPIFMDTTEPTPSHTVAIGPTPLPTTSPTPLPTAGPTPLPIVGSSVIPSSPGGIPEIEYILFKYNEIPFTLRIPFDHIRTCTYKPVQWLRYVGWAFLGIHGKLVEIVNPSAAVEEIKVVNEDEVNLADPLRRKCYRFEPDEPIKWDENTPIFDLPRFGESNSRHDEFKSLVQIRDGACIVTSQCDDAVVGYHLFHHTRRNEAQPVLLRRRGLLTDEINGVDDIRNGVLLGANIYPWFDKLKAAFLVTPNDYLSMTDVPRASCADSQGFTSLQSRRTAQCGAPVQRHSNQRRYTFQYIVHNAETDRYERFDVRENTDAVFVSPDLHILPSPAICHYLYAAAVVKAYALQSSWPVWKSIFTGSMHPTPKKRKKNPDSDCDSQEKHLKKPKQASGSVASAGQNSMGSGNADEIDEGVDCLVTLGMSNCSGSNFDITTPLQNDVGIVTNEDVFAIMDYITLSQSEHPPLLHENKTKFLNDWLHTQRYDECDQSGGKVGVETV</sequence>
<proteinExistence type="predicted"/>
<comment type="caution">
    <text evidence="2">The sequence shown here is derived from an EMBL/GenBank/DDBJ whole genome shotgun (WGS) entry which is preliminary data.</text>
</comment>
<evidence type="ECO:0008006" key="4">
    <source>
        <dbReference type="Google" id="ProtNLM"/>
    </source>
</evidence>
<feature type="region of interest" description="Disordered" evidence="1">
    <location>
        <begin position="373"/>
        <end position="417"/>
    </location>
</feature>
<evidence type="ECO:0000256" key="1">
    <source>
        <dbReference type="SAM" id="MobiDB-lite"/>
    </source>
</evidence>